<sequence length="155" mass="16224">MRNGEQVQRFEQAFAKYVGAEYAIGLVNGTATLHTALVALGVKPGDRVAVPCLTMAATTLAVLHAGAVPVFVDVDPDTWLMVLPDDAGLAVPVSLYGLHWPGGGSLEVDDAAQTLRPHGDAAFTSWSFQASKHLALGEGGMLGTNDEDLARKARA</sequence>
<evidence type="ECO:0000313" key="1">
    <source>
        <dbReference type="EMBL" id="KKM47811.1"/>
    </source>
</evidence>
<dbReference type="PANTHER" id="PTHR30244">
    <property type="entry name" value="TRANSAMINASE"/>
    <property type="match status" value="1"/>
</dbReference>
<gene>
    <name evidence="1" type="ORF">LCGC14_1558230</name>
</gene>
<reference evidence="1" key="1">
    <citation type="journal article" date="2015" name="Nature">
        <title>Complex archaea that bridge the gap between prokaryotes and eukaryotes.</title>
        <authorList>
            <person name="Spang A."/>
            <person name="Saw J.H."/>
            <person name="Jorgensen S.L."/>
            <person name="Zaremba-Niedzwiedzka K."/>
            <person name="Martijn J."/>
            <person name="Lind A.E."/>
            <person name="van Eijk R."/>
            <person name="Schleper C."/>
            <person name="Guy L."/>
            <person name="Ettema T.J."/>
        </authorList>
    </citation>
    <scope>NUCLEOTIDE SEQUENCE</scope>
</reference>
<dbReference type="AlphaFoldDB" id="A0A0F9L4P2"/>
<dbReference type="EMBL" id="LAZR01012005">
    <property type="protein sequence ID" value="KKM47811.1"/>
    <property type="molecule type" value="Genomic_DNA"/>
</dbReference>
<dbReference type="SUPFAM" id="SSF53383">
    <property type="entry name" value="PLP-dependent transferases"/>
    <property type="match status" value="1"/>
</dbReference>
<comment type="caution">
    <text evidence="1">The sequence shown here is derived from an EMBL/GenBank/DDBJ whole genome shotgun (WGS) entry which is preliminary data.</text>
</comment>
<dbReference type="InterPro" id="IPR015424">
    <property type="entry name" value="PyrdxlP-dep_Trfase"/>
</dbReference>
<dbReference type="InterPro" id="IPR000653">
    <property type="entry name" value="DegT/StrS_aminotransferase"/>
</dbReference>
<dbReference type="PANTHER" id="PTHR30244:SF34">
    <property type="entry name" value="DTDP-4-AMINO-4,6-DIDEOXYGALACTOSE TRANSAMINASE"/>
    <property type="match status" value="1"/>
</dbReference>
<dbReference type="GO" id="GO:0030170">
    <property type="term" value="F:pyridoxal phosphate binding"/>
    <property type="evidence" value="ECO:0007669"/>
    <property type="project" value="TreeGrafter"/>
</dbReference>
<protein>
    <recommendedName>
        <fullName evidence="2">DegT/DnrJ/EryC1/StrS aminotransferase</fullName>
    </recommendedName>
</protein>
<evidence type="ECO:0008006" key="2">
    <source>
        <dbReference type="Google" id="ProtNLM"/>
    </source>
</evidence>
<dbReference type="Gene3D" id="3.40.640.10">
    <property type="entry name" value="Type I PLP-dependent aspartate aminotransferase-like (Major domain)"/>
    <property type="match status" value="2"/>
</dbReference>
<dbReference type="Pfam" id="PF01041">
    <property type="entry name" value="DegT_DnrJ_EryC1"/>
    <property type="match status" value="2"/>
</dbReference>
<proteinExistence type="predicted"/>
<feature type="non-terminal residue" evidence="1">
    <location>
        <position position="155"/>
    </location>
</feature>
<organism evidence="1">
    <name type="scientific">marine sediment metagenome</name>
    <dbReference type="NCBI Taxonomy" id="412755"/>
    <lineage>
        <taxon>unclassified sequences</taxon>
        <taxon>metagenomes</taxon>
        <taxon>ecological metagenomes</taxon>
    </lineage>
</organism>
<name>A0A0F9L4P2_9ZZZZ</name>
<dbReference type="GO" id="GO:0008483">
    <property type="term" value="F:transaminase activity"/>
    <property type="evidence" value="ECO:0007669"/>
    <property type="project" value="TreeGrafter"/>
</dbReference>
<dbReference type="GO" id="GO:0000271">
    <property type="term" value="P:polysaccharide biosynthetic process"/>
    <property type="evidence" value="ECO:0007669"/>
    <property type="project" value="TreeGrafter"/>
</dbReference>
<accession>A0A0F9L4P2</accession>
<dbReference type="InterPro" id="IPR015421">
    <property type="entry name" value="PyrdxlP-dep_Trfase_major"/>
</dbReference>